<dbReference type="Gene3D" id="2.60.40.1890">
    <property type="entry name" value="PCu(A)C copper chaperone"/>
    <property type="match status" value="1"/>
</dbReference>
<proteinExistence type="predicted"/>
<dbReference type="OrthoDB" id="9796962at2"/>
<dbReference type="InterPro" id="IPR036182">
    <property type="entry name" value="PCuAC_sf"/>
</dbReference>
<accession>A0A7C9KJN3</accession>
<dbReference type="Proteomes" id="UP000481327">
    <property type="component" value="Unassembled WGS sequence"/>
</dbReference>
<protein>
    <submittedName>
        <fullName evidence="1">Copper chaperone PCu(A)C</fullName>
    </submittedName>
</protein>
<reference evidence="1 2" key="1">
    <citation type="submission" date="2019-09" db="EMBL/GenBank/DDBJ databases">
        <title>Polymorphobacter sp. isolated from a lake in China.</title>
        <authorList>
            <person name="Liu Z."/>
        </authorList>
    </citation>
    <scope>NUCLEOTIDE SEQUENCE [LARGE SCALE GENOMIC DNA]</scope>
    <source>
        <strain evidence="1 2">D40P</strain>
    </source>
</reference>
<comment type="caution">
    <text evidence="1">The sequence shown here is derived from an EMBL/GenBank/DDBJ whole genome shotgun (WGS) entry which is preliminary data.</text>
</comment>
<dbReference type="Pfam" id="PF04314">
    <property type="entry name" value="PCuAC"/>
    <property type="match status" value="1"/>
</dbReference>
<gene>
    <name evidence="1" type="ORF">F3168_13125</name>
</gene>
<evidence type="ECO:0000313" key="2">
    <source>
        <dbReference type="Proteomes" id="UP000481327"/>
    </source>
</evidence>
<dbReference type="PANTHER" id="PTHR36302:SF1">
    <property type="entry name" value="COPPER CHAPERONE PCU(A)C"/>
    <property type="match status" value="1"/>
</dbReference>
<dbReference type="PANTHER" id="PTHR36302">
    <property type="entry name" value="BLR7088 PROTEIN"/>
    <property type="match status" value="1"/>
</dbReference>
<dbReference type="AlphaFoldDB" id="A0A7C9KJN3"/>
<name>A0A7C9KJN3_9SPHN</name>
<keyword evidence="2" id="KW-1185">Reference proteome</keyword>
<dbReference type="InterPro" id="IPR058248">
    <property type="entry name" value="Lxx211020-like"/>
</dbReference>
<organism evidence="1 2">
    <name type="scientific">Sandarakinorhabdus fusca</name>
    <dbReference type="NCBI Taxonomy" id="1439888"/>
    <lineage>
        <taxon>Bacteria</taxon>
        <taxon>Pseudomonadati</taxon>
        <taxon>Pseudomonadota</taxon>
        <taxon>Alphaproteobacteria</taxon>
        <taxon>Sphingomonadales</taxon>
        <taxon>Sphingosinicellaceae</taxon>
        <taxon>Sandarakinorhabdus</taxon>
    </lineage>
</organism>
<dbReference type="InterPro" id="IPR007410">
    <property type="entry name" value="LpqE-like"/>
</dbReference>
<sequence>MFQVAMRSVMAQRLAQPRAGVTCAMTGAMTGRAVRAKAAPFLAKVGAMFIRTIILSLLAAPVLAAAPAPPVKEAWDRTRPQVSGAWVRAAAVPGRPAAGYLVLAGGGQPDTLVGVTSPGLRIELHSMSMAGGIMKMAKLDSVPVPAGARVAFAPGGNHLMIFGMTGAPTSLPLTLVFRNGKPLTTVAAVRAPGATPPADPHAGH</sequence>
<dbReference type="EMBL" id="WIOL01000005">
    <property type="protein sequence ID" value="MQT18199.1"/>
    <property type="molecule type" value="Genomic_DNA"/>
</dbReference>
<dbReference type="SUPFAM" id="SSF110087">
    <property type="entry name" value="DR1885-like metal-binding protein"/>
    <property type="match status" value="1"/>
</dbReference>
<evidence type="ECO:0000313" key="1">
    <source>
        <dbReference type="EMBL" id="MQT18199.1"/>
    </source>
</evidence>